<name>A0A9N7P326_STRHE</name>
<dbReference type="EMBL" id="CACSLK010034598">
    <property type="protein sequence ID" value="CAA0842536.1"/>
    <property type="molecule type" value="Genomic_DNA"/>
</dbReference>
<keyword evidence="1" id="KW-1133">Transmembrane helix</keyword>
<dbReference type="InterPro" id="IPR010605">
    <property type="entry name" value="DUF1191"/>
</dbReference>
<dbReference type="Pfam" id="PF06697">
    <property type="entry name" value="DUF1191"/>
    <property type="match status" value="1"/>
</dbReference>
<dbReference type="OrthoDB" id="768690at2759"/>
<feature type="transmembrane region" description="Helical" evidence="1">
    <location>
        <begin position="177"/>
        <end position="199"/>
    </location>
</feature>
<dbReference type="GO" id="GO:0016020">
    <property type="term" value="C:membrane"/>
    <property type="evidence" value="ECO:0007669"/>
    <property type="project" value="TreeGrafter"/>
</dbReference>
<keyword evidence="1" id="KW-0812">Transmembrane</keyword>
<evidence type="ECO:0000313" key="3">
    <source>
        <dbReference type="Proteomes" id="UP001153555"/>
    </source>
</evidence>
<evidence type="ECO:0000256" key="1">
    <source>
        <dbReference type="SAM" id="Phobius"/>
    </source>
</evidence>
<keyword evidence="1" id="KW-0472">Membrane</keyword>
<reference evidence="2" key="1">
    <citation type="submission" date="2019-12" db="EMBL/GenBank/DDBJ databases">
        <authorList>
            <person name="Scholes J."/>
        </authorList>
    </citation>
    <scope>NUCLEOTIDE SEQUENCE</scope>
</reference>
<comment type="caution">
    <text evidence="2">The sequence shown here is derived from an EMBL/GenBank/DDBJ whole genome shotgun (WGS) entry which is preliminary data.</text>
</comment>
<protein>
    <submittedName>
        <fullName evidence="2">Uncharacterized protein</fullName>
    </submittedName>
</protein>
<gene>
    <name evidence="2" type="ORF">SHERM_08398</name>
</gene>
<proteinExistence type="predicted"/>
<dbReference type="AlphaFoldDB" id="A0A9N7P326"/>
<dbReference type="PANTHER" id="PTHR33512:SF7">
    <property type="entry name" value="LEGUME LECTIN DOMAIN-CONTAINING PROTEIN"/>
    <property type="match status" value="1"/>
</dbReference>
<dbReference type="Proteomes" id="UP001153555">
    <property type="component" value="Unassembled WGS sequence"/>
</dbReference>
<keyword evidence="3" id="KW-1185">Reference proteome</keyword>
<dbReference type="PANTHER" id="PTHR33512">
    <property type="entry name" value="PROTEIN, PUTATIVE (DUF1191)-RELATED"/>
    <property type="match status" value="1"/>
</dbReference>
<organism evidence="2 3">
    <name type="scientific">Striga hermonthica</name>
    <name type="common">Purple witchweed</name>
    <name type="synonym">Buchnera hermonthica</name>
    <dbReference type="NCBI Taxonomy" id="68872"/>
    <lineage>
        <taxon>Eukaryota</taxon>
        <taxon>Viridiplantae</taxon>
        <taxon>Streptophyta</taxon>
        <taxon>Embryophyta</taxon>
        <taxon>Tracheophyta</taxon>
        <taxon>Spermatophyta</taxon>
        <taxon>Magnoliopsida</taxon>
        <taxon>eudicotyledons</taxon>
        <taxon>Gunneridae</taxon>
        <taxon>Pentapetalae</taxon>
        <taxon>asterids</taxon>
        <taxon>lamiids</taxon>
        <taxon>Lamiales</taxon>
        <taxon>Orobanchaceae</taxon>
        <taxon>Buchnereae</taxon>
        <taxon>Striga</taxon>
    </lineage>
</organism>
<evidence type="ECO:0000313" key="2">
    <source>
        <dbReference type="EMBL" id="CAA0842536.1"/>
    </source>
</evidence>
<accession>A0A9N7P326</accession>
<sequence length="251" mass="28438">MGGNILPKPRTGRKYDLSPPVNFSGIQISVVRLRTHRLWANGLNLSVFRIPPRTLPRPYRNRVDFMYQNLGNWSTFYYNVPDHTFVTSVVGFSAYDSNVIPVENELIELNLRVDNPITVRFQNLSLGWNADMRCVWFGANGTVEFTNLTLMGTCVARGQGHFSVVVPRKGGHNKRVFRWWILGFVGGFVGLGMVVWGGFSVGKVWQWKKVGKMERETEKSESLEALWIGNSKMPLASAIRTQPSLESNFVP</sequence>